<accession>A0ABY6ML64</accession>
<proteinExistence type="predicted"/>
<protein>
    <submittedName>
        <fullName evidence="4">Histidine kinase</fullName>
    </submittedName>
</protein>
<dbReference type="Pfam" id="PF07695">
    <property type="entry name" value="7TMR-DISM_7TM"/>
    <property type="match status" value="1"/>
</dbReference>
<keyword evidence="1" id="KW-0812">Transmembrane</keyword>
<keyword evidence="1" id="KW-1133">Transmembrane helix</keyword>
<dbReference type="InterPro" id="IPR011623">
    <property type="entry name" value="7TMR_DISM_rcpt_extracell_dom1"/>
</dbReference>
<feature type="transmembrane region" description="Helical" evidence="1">
    <location>
        <begin position="285"/>
        <end position="307"/>
    </location>
</feature>
<feature type="transmembrane region" description="Helical" evidence="1">
    <location>
        <begin position="217"/>
        <end position="234"/>
    </location>
</feature>
<feature type="domain" description="7TM-DISM receptor extracellular" evidence="3">
    <location>
        <begin position="189"/>
        <end position="387"/>
    </location>
</feature>
<dbReference type="InterPro" id="IPR050640">
    <property type="entry name" value="Bact_2-comp_sensor_kinase"/>
</dbReference>
<keyword evidence="4" id="KW-0808">Transferase</keyword>
<feature type="domain" description="Signal transduction histidine kinase internal region" evidence="2">
    <location>
        <begin position="407"/>
        <end position="485"/>
    </location>
</feature>
<dbReference type="SUPFAM" id="SSF55874">
    <property type="entry name" value="ATPase domain of HSP90 chaperone/DNA topoisomerase II/histidine kinase"/>
    <property type="match status" value="1"/>
</dbReference>
<sequence>MKAFYIFLLFYFLIDHAILAQEKPIIHQEPLHPKVLQIDSVIKINEAVDFGRRGMYGSTENLGIAKSGIQYWFEIDLSDQQSKISGHDSIYFYPYGVEKGAVYIDRNGVLLPLVYSTLEQNALQRTNLESPFYIPLAVKDLIDGTKIYVLSEFLRATPNLSNKTFAFSTPEDHLLFSTFLSISSFKSQVLAFFFLGVASVLMVFNLILFFNMKERQYIYYGLFLLFQLIYYSRISPYLAANFGYEHSHFFFWFTTVAQVCINTFYLLFIRHFLEFPKHLPKFDRVVKGIIVLLCTFLVVVSLIIIFNPYSPLQATLMNWQRYFMATFAFVGVGYLWKFYKGKLVYFVIAGTIVFTTGALLTMFLLDLDYMVTGSAIESTIFALGLSYKIKTIITEKREAERETFQTKLGALRAQINPHFIFNSLSSIQYLISSGQKEAALKYLSKFSKFVRQVLENSIDVHVTLEKEIELLKVYLDLESLRFDHAFLYEVIVPKDSNLCYEEVPMMIVQPFVENSIKHGLMTKKSPEKKLTIRFFDQKEFILCEVEDNGIGRKAAAALKGTNYRPSRGMNLTFERLRLGNKWTSSEDYIQIEDLEQGTKVSIKIPKQ</sequence>
<dbReference type="Gene3D" id="3.30.565.10">
    <property type="entry name" value="Histidine kinase-like ATPase, C-terminal domain"/>
    <property type="match status" value="1"/>
</dbReference>
<gene>
    <name evidence="4" type="ORF">OM944_01245</name>
</gene>
<evidence type="ECO:0000313" key="4">
    <source>
        <dbReference type="EMBL" id="UZD23122.1"/>
    </source>
</evidence>
<feature type="transmembrane region" description="Helical" evidence="1">
    <location>
        <begin position="319"/>
        <end position="336"/>
    </location>
</feature>
<organism evidence="4 5">
    <name type="scientific">Algoriphagus halophytocola</name>
    <dbReference type="NCBI Taxonomy" id="2991499"/>
    <lineage>
        <taxon>Bacteria</taxon>
        <taxon>Pseudomonadati</taxon>
        <taxon>Bacteroidota</taxon>
        <taxon>Cytophagia</taxon>
        <taxon>Cytophagales</taxon>
        <taxon>Cyclobacteriaceae</taxon>
        <taxon>Algoriphagus</taxon>
    </lineage>
</organism>
<dbReference type="InterPro" id="IPR010559">
    <property type="entry name" value="Sig_transdc_His_kin_internal"/>
</dbReference>
<dbReference type="InterPro" id="IPR036890">
    <property type="entry name" value="HATPase_C_sf"/>
</dbReference>
<dbReference type="RefSeq" id="WP_264809654.1">
    <property type="nucleotide sequence ID" value="NZ_CP110226.1"/>
</dbReference>
<name>A0ABY6ML64_9BACT</name>
<keyword evidence="5" id="KW-1185">Reference proteome</keyword>
<dbReference type="Pfam" id="PF06580">
    <property type="entry name" value="His_kinase"/>
    <property type="match status" value="1"/>
</dbReference>
<dbReference type="Proteomes" id="UP001163156">
    <property type="component" value="Chromosome"/>
</dbReference>
<dbReference type="EMBL" id="CP110226">
    <property type="protein sequence ID" value="UZD23122.1"/>
    <property type="molecule type" value="Genomic_DNA"/>
</dbReference>
<dbReference type="PANTHER" id="PTHR34220:SF7">
    <property type="entry name" value="SENSOR HISTIDINE KINASE YPDA"/>
    <property type="match status" value="1"/>
</dbReference>
<evidence type="ECO:0000256" key="1">
    <source>
        <dbReference type="SAM" id="Phobius"/>
    </source>
</evidence>
<dbReference type="PANTHER" id="PTHR34220">
    <property type="entry name" value="SENSOR HISTIDINE KINASE YPDA"/>
    <property type="match status" value="1"/>
</dbReference>
<keyword evidence="4" id="KW-0418">Kinase</keyword>
<evidence type="ECO:0000313" key="5">
    <source>
        <dbReference type="Proteomes" id="UP001163156"/>
    </source>
</evidence>
<dbReference type="GO" id="GO:0016301">
    <property type="term" value="F:kinase activity"/>
    <property type="evidence" value="ECO:0007669"/>
    <property type="project" value="UniProtKB-KW"/>
</dbReference>
<keyword evidence="1" id="KW-0472">Membrane</keyword>
<evidence type="ECO:0000259" key="2">
    <source>
        <dbReference type="Pfam" id="PF06580"/>
    </source>
</evidence>
<reference evidence="4" key="1">
    <citation type="submission" date="2022-10" db="EMBL/GenBank/DDBJ databases">
        <title>Algoriphagus sp. a novel bacteria isolate from halophytes salicornia europaea.</title>
        <authorList>
            <person name="Peng Y."/>
            <person name="Jiang L."/>
            <person name="Lee J."/>
        </authorList>
    </citation>
    <scope>NUCLEOTIDE SEQUENCE</scope>
    <source>
        <strain evidence="4">TR-M5</strain>
    </source>
</reference>
<feature type="transmembrane region" description="Helical" evidence="1">
    <location>
        <begin position="189"/>
        <end position="210"/>
    </location>
</feature>
<evidence type="ECO:0000259" key="3">
    <source>
        <dbReference type="Pfam" id="PF07695"/>
    </source>
</evidence>
<feature type="transmembrane region" description="Helical" evidence="1">
    <location>
        <begin position="249"/>
        <end position="273"/>
    </location>
</feature>
<feature type="transmembrane region" description="Helical" evidence="1">
    <location>
        <begin position="343"/>
        <end position="363"/>
    </location>
</feature>